<keyword evidence="3" id="KW-1185">Reference proteome</keyword>
<feature type="region of interest" description="Disordered" evidence="1">
    <location>
        <begin position="64"/>
        <end position="99"/>
    </location>
</feature>
<reference evidence="2 3" key="1">
    <citation type="submission" date="2015-08" db="EMBL/GenBank/DDBJ databases">
        <title>Next Generation Sequencing and Analysis of the Genome of Puccinia sorghi L Schw, the Causal Agent of Maize Common Rust.</title>
        <authorList>
            <person name="Rochi L."/>
            <person name="Burguener G."/>
            <person name="Darino M."/>
            <person name="Turjanski A."/>
            <person name="Kreff E."/>
            <person name="Dieguez M.J."/>
            <person name="Sacco F."/>
        </authorList>
    </citation>
    <scope>NUCLEOTIDE SEQUENCE [LARGE SCALE GENOMIC DNA]</scope>
    <source>
        <strain evidence="2 3">RO10H11247</strain>
    </source>
</reference>
<organism evidence="2 3">
    <name type="scientific">Puccinia sorghi</name>
    <dbReference type="NCBI Taxonomy" id="27349"/>
    <lineage>
        <taxon>Eukaryota</taxon>
        <taxon>Fungi</taxon>
        <taxon>Dikarya</taxon>
        <taxon>Basidiomycota</taxon>
        <taxon>Pucciniomycotina</taxon>
        <taxon>Pucciniomycetes</taxon>
        <taxon>Pucciniales</taxon>
        <taxon>Pucciniaceae</taxon>
        <taxon>Puccinia</taxon>
    </lineage>
</organism>
<dbReference type="EMBL" id="LAVV01005853">
    <property type="protein sequence ID" value="KNZ60634.1"/>
    <property type="molecule type" value="Genomic_DNA"/>
</dbReference>
<sequence length="274" mass="30605">MLNPLHTSKNLQHSHFGYNIFKLALTMAYAAEIRAILSVALTQQEQHLQEQLASRDKVIPKLMSKVGLDDKTPKSTKPRAPKQLGLSQANKGKASTSQGLGSLTSIPIRTNGPLPFRTDALYIHIKIIWNLLKQKAIPGPPYPSTLTKFNSCFLDAEKISQTVENMQAAALVPLREIVTLKALKIGRRKIGKGVTWTTFVLTTPRLFLLAWVYKFGGQTWTTPCNHCTTRRVDRLPLKHFVKLLLVDLLSILVSYNQPNVLERDLAGRSAQGYV</sequence>
<accession>A0A0L6VIU6</accession>
<protein>
    <submittedName>
        <fullName evidence="2">Uncharacterized protein</fullName>
    </submittedName>
</protein>
<comment type="caution">
    <text evidence="2">The sequence shown here is derived from an EMBL/GenBank/DDBJ whole genome shotgun (WGS) entry which is preliminary data.</text>
</comment>
<dbReference type="VEuPathDB" id="FungiDB:VP01_1526g4"/>
<proteinExistence type="predicted"/>
<gene>
    <name evidence="2" type="ORF">VP01_1526g4</name>
</gene>
<dbReference type="AlphaFoldDB" id="A0A0L6VIU6"/>
<feature type="compositionally biased region" description="Polar residues" evidence="1">
    <location>
        <begin position="85"/>
        <end position="99"/>
    </location>
</feature>
<evidence type="ECO:0000313" key="2">
    <source>
        <dbReference type="EMBL" id="KNZ60634.1"/>
    </source>
</evidence>
<evidence type="ECO:0000313" key="3">
    <source>
        <dbReference type="Proteomes" id="UP000037035"/>
    </source>
</evidence>
<evidence type="ECO:0000256" key="1">
    <source>
        <dbReference type="SAM" id="MobiDB-lite"/>
    </source>
</evidence>
<dbReference type="Proteomes" id="UP000037035">
    <property type="component" value="Unassembled WGS sequence"/>
</dbReference>
<name>A0A0L6VIU6_9BASI</name>